<keyword evidence="2" id="KW-1185">Reference proteome</keyword>
<sequence length="131" mass="14831">MECLKEENPSSLLRKDGRKLTRCPRLELNAKTTDAINEANHKREKIGDGSVRVKVLVSKQQLKQLMAASNGKLRSNAVQNSSIQQLLHVLKRKIEAERTARRVRWRPSLHSIPEEVTGDTIHTLGEIFGLD</sequence>
<dbReference type="AlphaFoldDB" id="A0AAD5ZZE8"/>
<gene>
    <name evidence="1" type="ORF">LUZ61_010493</name>
</gene>
<organism evidence="1 2">
    <name type="scientific">Rhynchospora tenuis</name>
    <dbReference type="NCBI Taxonomy" id="198213"/>
    <lineage>
        <taxon>Eukaryota</taxon>
        <taxon>Viridiplantae</taxon>
        <taxon>Streptophyta</taxon>
        <taxon>Embryophyta</taxon>
        <taxon>Tracheophyta</taxon>
        <taxon>Spermatophyta</taxon>
        <taxon>Magnoliopsida</taxon>
        <taxon>Liliopsida</taxon>
        <taxon>Poales</taxon>
        <taxon>Cyperaceae</taxon>
        <taxon>Cyperoideae</taxon>
        <taxon>Rhynchosporeae</taxon>
        <taxon>Rhynchospora</taxon>
    </lineage>
</organism>
<reference evidence="1 2" key="1">
    <citation type="journal article" date="2022" name="Cell">
        <title>Repeat-based holocentromeres influence genome architecture and karyotype evolution.</title>
        <authorList>
            <person name="Hofstatter P.G."/>
            <person name="Thangavel G."/>
            <person name="Lux T."/>
            <person name="Neumann P."/>
            <person name="Vondrak T."/>
            <person name="Novak P."/>
            <person name="Zhang M."/>
            <person name="Costa L."/>
            <person name="Castellani M."/>
            <person name="Scott A."/>
            <person name="Toegelov H."/>
            <person name="Fuchs J."/>
            <person name="Mata-Sucre Y."/>
            <person name="Dias Y."/>
            <person name="Vanzela A.L.L."/>
            <person name="Huettel B."/>
            <person name="Almeida C.C.S."/>
            <person name="Simkova H."/>
            <person name="Souza G."/>
            <person name="Pedrosa-Harand A."/>
            <person name="Macas J."/>
            <person name="Mayer K.F.X."/>
            <person name="Houben A."/>
            <person name="Marques A."/>
        </authorList>
    </citation>
    <scope>NUCLEOTIDE SEQUENCE [LARGE SCALE GENOMIC DNA]</scope>
    <source>
        <strain evidence="1">RhyTen1mFocal</strain>
    </source>
</reference>
<dbReference type="EMBL" id="JAMRDG010000001">
    <property type="protein sequence ID" value="KAJ3706788.1"/>
    <property type="molecule type" value="Genomic_DNA"/>
</dbReference>
<comment type="caution">
    <text evidence="1">The sequence shown here is derived from an EMBL/GenBank/DDBJ whole genome shotgun (WGS) entry which is preliminary data.</text>
</comment>
<dbReference type="Proteomes" id="UP001210211">
    <property type="component" value="Unassembled WGS sequence"/>
</dbReference>
<proteinExistence type="predicted"/>
<accession>A0AAD5ZZE8</accession>
<name>A0AAD5ZZE8_9POAL</name>
<evidence type="ECO:0000313" key="1">
    <source>
        <dbReference type="EMBL" id="KAJ3706788.1"/>
    </source>
</evidence>
<evidence type="ECO:0000313" key="2">
    <source>
        <dbReference type="Proteomes" id="UP001210211"/>
    </source>
</evidence>
<protein>
    <submittedName>
        <fullName evidence="1">Uncharacterized protein</fullName>
    </submittedName>
</protein>